<dbReference type="EMBL" id="PGGM01000010">
    <property type="protein sequence ID" value="PSH62247.1"/>
    <property type="molecule type" value="Genomic_DNA"/>
</dbReference>
<evidence type="ECO:0000313" key="3">
    <source>
        <dbReference type="Proteomes" id="UP000241764"/>
    </source>
</evidence>
<sequence length="270" mass="29258">MNLSLAHLTALSLAPPDLVTVAARVGFRSVGLRLIQVTPTSPAYPLMDDPAMFRETRAALKNNGIKLSDIEFVMITPALDTQSLRPFLEAGASLGASNVIVAPYDPDRNRLADRFAQLCELAAGYSMKVVMEFFPWAEIKTLSEADAFVEAVDRPNGAILIDSLHFARSGSSFEELSSVAPERIPFVHICDAPAAHPQSREDLLIQAREERLPPGEGGLELKGFLQHLPAGTPLALEVPMNSYAEAAGPEAVIQRAYDGMVRLAKHTSQK</sequence>
<keyword evidence="2" id="KW-0540">Nuclease</keyword>
<comment type="caution">
    <text evidence="2">The sequence shown here is derived from an EMBL/GenBank/DDBJ whole genome shotgun (WGS) entry which is preliminary data.</text>
</comment>
<dbReference type="AlphaFoldDB" id="A0A2P7B6Z7"/>
<name>A0A2P7B6Z7_9HYPH</name>
<keyword evidence="2" id="KW-0378">Hydrolase</keyword>
<protein>
    <submittedName>
        <fullName evidence="2">Endonuclease</fullName>
    </submittedName>
</protein>
<dbReference type="PANTHER" id="PTHR12110">
    <property type="entry name" value="HYDROXYPYRUVATE ISOMERASE"/>
    <property type="match status" value="1"/>
</dbReference>
<dbReference type="SUPFAM" id="SSF51658">
    <property type="entry name" value="Xylose isomerase-like"/>
    <property type="match status" value="1"/>
</dbReference>
<keyword evidence="3" id="KW-1185">Reference proteome</keyword>
<feature type="domain" description="Xylose isomerase-like TIM barrel" evidence="1">
    <location>
        <begin position="21"/>
        <end position="248"/>
    </location>
</feature>
<organism evidence="2 3">
    <name type="scientific">Phyllobacterium sophorae</name>
    <dbReference type="NCBI Taxonomy" id="1520277"/>
    <lineage>
        <taxon>Bacteria</taxon>
        <taxon>Pseudomonadati</taxon>
        <taxon>Pseudomonadota</taxon>
        <taxon>Alphaproteobacteria</taxon>
        <taxon>Hyphomicrobiales</taxon>
        <taxon>Phyllobacteriaceae</taxon>
        <taxon>Phyllobacterium</taxon>
    </lineage>
</organism>
<dbReference type="InterPro" id="IPR036237">
    <property type="entry name" value="Xyl_isomerase-like_sf"/>
</dbReference>
<dbReference type="OrthoDB" id="9072761at2"/>
<dbReference type="GO" id="GO:0004519">
    <property type="term" value="F:endonuclease activity"/>
    <property type="evidence" value="ECO:0007669"/>
    <property type="project" value="UniProtKB-KW"/>
</dbReference>
<evidence type="ECO:0000313" key="2">
    <source>
        <dbReference type="EMBL" id="PSH62247.1"/>
    </source>
</evidence>
<keyword evidence="2" id="KW-0255">Endonuclease</keyword>
<dbReference type="Gene3D" id="3.20.20.150">
    <property type="entry name" value="Divalent-metal-dependent TIM barrel enzymes"/>
    <property type="match status" value="1"/>
</dbReference>
<gene>
    <name evidence="2" type="ORF">CU103_20060</name>
</gene>
<dbReference type="PANTHER" id="PTHR12110:SF48">
    <property type="entry name" value="BLL3656 PROTEIN"/>
    <property type="match status" value="1"/>
</dbReference>
<accession>A0A2P7B6Z7</accession>
<proteinExistence type="predicted"/>
<dbReference type="InterPro" id="IPR050312">
    <property type="entry name" value="IolE/XylAMocC-like"/>
</dbReference>
<dbReference type="Proteomes" id="UP000241764">
    <property type="component" value="Unassembled WGS sequence"/>
</dbReference>
<dbReference type="Pfam" id="PF01261">
    <property type="entry name" value="AP_endonuc_2"/>
    <property type="match status" value="1"/>
</dbReference>
<evidence type="ECO:0000259" key="1">
    <source>
        <dbReference type="Pfam" id="PF01261"/>
    </source>
</evidence>
<dbReference type="InterPro" id="IPR013022">
    <property type="entry name" value="Xyl_isomerase-like_TIM-brl"/>
</dbReference>
<reference evidence="3" key="1">
    <citation type="submission" date="2017-11" db="EMBL/GenBank/DDBJ databases">
        <authorList>
            <person name="Kuznetsova I."/>
            <person name="Sazanova A."/>
            <person name="Chirak E."/>
            <person name="Safronova V."/>
            <person name="Willems A."/>
        </authorList>
    </citation>
    <scope>NUCLEOTIDE SEQUENCE [LARGE SCALE GENOMIC DNA]</scope>
    <source>
        <strain evidence="3">CCBAU 03422</strain>
    </source>
</reference>